<dbReference type="EMBL" id="CM056744">
    <property type="protein sequence ID" value="KAJ8667487.1"/>
    <property type="molecule type" value="Genomic_DNA"/>
</dbReference>
<reference evidence="1" key="1">
    <citation type="submission" date="2023-04" db="EMBL/GenBank/DDBJ databases">
        <title>A chromosome-level genome assembly of the parasitoid wasp Eretmocerus hayati.</title>
        <authorList>
            <person name="Zhong Y."/>
            <person name="Liu S."/>
            <person name="Liu Y."/>
        </authorList>
    </citation>
    <scope>NUCLEOTIDE SEQUENCE</scope>
    <source>
        <strain evidence="1">ZJU_SS_LIU_2023</strain>
    </source>
</reference>
<accession>A0ACC2N8M8</accession>
<organism evidence="1 2">
    <name type="scientific">Eretmocerus hayati</name>
    <dbReference type="NCBI Taxonomy" id="131215"/>
    <lineage>
        <taxon>Eukaryota</taxon>
        <taxon>Metazoa</taxon>
        <taxon>Ecdysozoa</taxon>
        <taxon>Arthropoda</taxon>
        <taxon>Hexapoda</taxon>
        <taxon>Insecta</taxon>
        <taxon>Pterygota</taxon>
        <taxon>Neoptera</taxon>
        <taxon>Endopterygota</taxon>
        <taxon>Hymenoptera</taxon>
        <taxon>Apocrita</taxon>
        <taxon>Proctotrupomorpha</taxon>
        <taxon>Chalcidoidea</taxon>
        <taxon>Aphelinidae</taxon>
        <taxon>Aphelininae</taxon>
        <taxon>Eretmocerus</taxon>
    </lineage>
</organism>
<sequence>MSSINSLFRTFILVPRCTKFVPIQNRSITTSLRLCETLRKPHAPPPTRKLSPITWKTLAVSAAIGAGALGVVYYLQAEKDLKIARERKRAVGKAAIGGTFELVDPDGKIVKSQDFLGKWVMIYFGFTHCPDVCPDEIEKLVHVVDKLEKESKLFVQPIFISVDPKRDTPPVVGKYIKEFSDKIIGLTGSVDQVAQACKSYRVYFSAGPPNDEDDYIVDHTIIIYLVGPDGDFVDYYGQTHDVDKIVGSVLLNKLKYDQINQKQSWIPSIDLKGLTQAS</sequence>
<protein>
    <submittedName>
        <fullName evidence="1">Uncharacterized protein</fullName>
    </submittedName>
</protein>
<evidence type="ECO:0000313" key="2">
    <source>
        <dbReference type="Proteomes" id="UP001239111"/>
    </source>
</evidence>
<evidence type="ECO:0000313" key="1">
    <source>
        <dbReference type="EMBL" id="KAJ8667487.1"/>
    </source>
</evidence>
<gene>
    <name evidence="1" type="ORF">QAD02_009150</name>
</gene>
<dbReference type="Proteomes" id="UP001239111">
    <property type="component" value="Chromosome 4"/>
</dbReference>
<name>A0ACC2N8M8_9HYME</name>
<comment type="caution">
    <text evidence="1">The sequence shown here is derived from an EMBL/GenBank/DDBJ whole genome shotgun (WGS) entry which is preliminary data.</text>
</comment>
<proteinExistence type="predicted"/>
<keyword evidence="2" id="KW-1185">Reference proteome</keyword>